<protein>
    <submittedName>
        <fullName evidence="2">Replication factor A protein</fullName>
    </submittedName>
</protein>
<dbReference type="Proteomes" id="UP000237105">
    <property type="component" value="Unassembled WGS sequence"/>
</dbReference>
<dbReference type="InterPro" id="IPR013955">
    <property type="entry name" value="Rep_factor-A_C"/>
</dbReference>
<keyword evidence="3" id="KW-1185">Reference proteome</keyword>
<evidence type="ECO:0000313" key="3">
    <source>
        <dbReference type="Proteomes" id="UP000237105"/>
    </source>
</evidence>
<proteinExistence type="predicted"/>
<dbReference type="AlphaFoldDB" id="A0A2P5B0S4"/>
<comment type="caution">
    <text evidence="2">The sequence shown here is derived from an EMBL/GenBank/DDBJ whole genome shotgun (WGS) entry which is preliminary data.</text>
</comment>
<feature type="domain" description="Replication factor A C-terminal" evidence="1">
    <location>
        <begin position="17"/>
        <end position="95"/>
    </location>
</feature>
<dbReference type="SUPFAM" id="SSF50249">
    <property type="entry name" value="Nucleic acid-binding proteins"/>
    <property type="match status" value="1"/>
</dbReference>
<organism evidence="2 3">
    <name type="scientific">Parasponia andersonii</name>
    <name type="common">Sponia andersonii</name>
    <dbReference type="NCBI Taxonomy" id="3476"/>
    <lineage>
        <taxon>Eukaryota</taxon>
        <taxon>Viridiplantae</taxon>
        <taxon>Streptophyta</taxon>
        <taxon>Embryophyta</taxon>
        <taxon>Tracheophyta</taxon>
        <taxon>Spermatophyta</taxon>
        <taxon>Magnoliopsida</taxon>
        <taxon>eudicotyledons</taxon>
        <taxon>Gunneridae</taxon>
        <taxon>Pentapetalae</taxon>
        <taxon>rosids</taxon>
        <taxon>fabids</taxon>
        <taxon>Rosales</taxon>
        <taxon>Cannabaceae</taxon>
        <taxon>Parasponia</taxon>
    </lineage>
</organism>
<accession>A0A2P5B0S4</accession>
<dbReference type="OrthoDB" id="1194568at2759"/>
<dbReference type="EMBL" id="JXTB01000393">
    <property type="protein sequence ID" value="PON42373.1"/>
    <property type="molecule type" value="Genomic_DNA"/>
</dbReference>
<gene>
    <name evidence="2" type="ORF">PanWU01x14_282360</name>
</gene>
<dbReference type="InterPro" id="IPR012340">
    <property type="entry name" value="NA-bd_OB-fold"/>
</dbReference>
<evidence type="ECO:0000313" key="2">
    <source>
        <dbReference type="EMBL" id="PON42373.1"/>
    </source>
</evidence>
<evidence type="ECO:0000259" key="1">
    <source>
        <dbReference type="Pfam" id="PF08646"/>
    </source>
</evidence>
<dbReference type="Gene3D" id="2.40.50.140">
    <property type="entry name" value="Nucleic acid-binding proteins"/>
    <property type="match status" value="1"/>
</dbReference>
<name>A0A2P5B0S4_PARAD</name>
<sequence>MPCLQRRSNWNSKMCRIQVRLTDNSGSLSTTLFGDNAGKVLNCSAKELMENTNEEGINNIQTLAMLSSDKEYMINARTSNYQYQGATKTKLCLWTSTPLYTLFLLN</sequence>
<dbReference type="Pfam" id="PF08646">
    <property type="entry name" value="Rep_fac-A_C"/>
    <property type="match status" value="1"/>
</dbReference>
<reference evidence="3" key="1">
    <citation type="submission" date="2016-06" db="EMBL/GenBank/DDBJ databases">
        <title>Parallel loss of symbiosis genes in relatives of nitrogen-fixing non-legume Parasponia.</title>
        <authorList>
            <person name="Van Velzen R."/>
            <person name="Holmer R."/>
            <person name="Bu F."/>
            <person name="Rutten L."/>
            <person name="Van Zeijl A."/>
            <person name="Liu W."/>
            <person name="Santuari L."/>
            <person name="Cao Q."/>
            <person name="Sharma T."/>
            <person name="Shen D."/>
            <person name="Roswanjaya Y."/>
            <person name="Wardhani T."/>
            <person name="Kalhor M.S."/>
            <person name="Jansen J."/>
            <person name="Van den Hoogen J."/>
            <person name="Gungor B."/>
            <person name="Hartog M."/>
            <person name="Hontelez J."/>
            <person name="Verver J."/>
            <person name="Yang W.-C."/>
            <person name="Schijlen E."/>
            <person name="Repin R."/>
            <person name="Schilthuizen M."/>
            <person name="Schranz E."/>
            <person name="Heidstra R."/>
            <person name="Miyata K."/>
            <person name="Fedorova E."/>
            <person name="Kohlen W."/>
            <person name="Bisseling T."/>
            <person name="Smit S."/>
            <person name="Geurts R."/>
        </authorList>
    </citation>
    <scope>NUCLEOTIDE SEQUENCE [LARGE SCALE GENOMIC DNA]</scope>
    <source>
        <strain evidence="3">cv. WU1-14</strain>
    </source>
</reference>